<keyword evidence="1" id="KW-0812">Transmembrane</keyword>
<keyword evidence="1" id="KW-0472">Membrane</keyword>
<feature type="transmembrane region" description="Helical" evidence="1">
    <location>
        <begin position="301"/>
        <end position="323"/>
    </location>
</feature>
<feature type="transmembrane region" description="Helical" evidence="1">
    <location>
        <begin position="383"/>
        <end position="408"/>
    </location>
</feature>
<sequence length="417" mass="47205">MIIYTCLTLGGISILRVFIFEWAKLVRRRRLWILSLFMVPISIYYGFGLHQYAVRSEAMSPSYQIAGYEQYYSGLMQRLKTDPRNQQFYRQQLNNASLQIKILKNQELSYSSKDWTKYLKSELLSRFKSVRLQGNANTNAAQAQNQLMILIDKYELKNSVRPRPTWNPTAMQYFNHFMPTVADLIIPLIIVLLVADVLSSERNSGSIRLLIIQPISRAQILLGKWILGLTSTMIMTIIVMLGLFVIGTLMMGFGGLRQPVAVGIAYQFVPISSIINGSGIHGQSIQVIDLKQALVIPQWAVLIYSIGLTVLSEWAITSLVVLVSTLTASPLVSTVISLFIVCTGYLISRIADAHLWILPFYFTYLDLMKIWMGSLSSKMNMNISLWTGISVLIIWIAIPIILACWRFSRADYMGTSS</sequence>
<dbReference type="GO" id="GO:0005886">
    <property type="term" value="C:plasma membrane"/>
    <property type="evidence" value="ECO:0007669"/>
    <property type="project" value="UniProtKB-SubCell"/>
</dbReference>
<feature type="transmembrane region" description="Helical" evidence="1">
    <location>
        <begin position="330"/>
        <end position="347"/>
    </location>
</feature>
<accession>A0A101XR02</accession>
<dbReference type="Proteomes" id="UP000053557">
    <property type="component" value="Unassembled WGS sequence"/>
</dbReference>
<comment type="caution">
    <text evidence="2">The sequence shown here is derived from an EMBL/GenBank/DDBJ whole genome shotgun (WGS) entry which is preliminary data.</text>
</comment>
<protein>
    <recommendedName>
        <fullName evidence="4">ABC transporter permease</fullName>
    </recommendedName>
</protein>
<reference evidence="2 3" key="1">
    <citation type="submission" date="2015-12" db="EMBL/GenBank/DDBJ databases">
        <title>Draft genome sequence of Acidibacillus ferrooxidans ITV001, isolated from a chalcopyrite acid mine drainage site in Brazil.</title>
        <authorList>
            <person name="Dall'Agnol H."/>
            <person name="Nancucheo I."/>
            <person name="Johnson B."/>
            <person name="Oliveira R."/>
            <person name="Leite L."/>
            <person name="Pylro V."/>
            <person name="Nunes G.L."/>
            <person name="Tzotzos G."/>
            <person name="Fernandes G.R."/>
            <person name="Dutra J."/>
            <person name="Orellana S.C."/>
            <person name="Oliveira G."/>
        </authorList>
    </citation>
    <scope>NUCLEOTIDE SEQUENCE [LARGE SCALE GENOMIC DNA]</scope>
    <source>
        <strain evidence="3">ITV01</strain>
    </source>
</reference>
<dbReference type="EMBL" id="LPVJ01000030">
    <property type="protein sequence ID" value="KUO95942.1"/>
    <property type="molecule type" value="Genomic_DNA"/>
</dbReference>
<evidence type="ECO:0000313" key="3">
    <source>
        <dbReference type="Proteomes" id="UP000053557"/>
    </source>
</evidence>
<keyword evidence="3" id="KW-1185">Reference proteome</keyword>
<proteinExistence type="predicted"/>
<gene>
    <name evidence="2" type="ORF">ATW55_02345</name>
</gene>
<dbReference type="AlphaFoldDB" id="A0A101XR02"/>
<dbReference type="RefSeq" id="WP_067715225.1">
    <property type="nucleotide sequence ID" value="NZ_LPVJ01000030.1"/>
</dbReference>
<evidence type="ECO:0000313" key="2">
    <source>
        <dbReference type="EMBL" id="KUO95942.1"/>
    </source>
</evidence>
<feature type="transmembrane region" description="Helical" evidence="1">
    <location>
        <begin position="173"/>
        <end position="195"/>
    </location>
</feature>
<dbReference type="GO" id="GO:0140359">
    <property type="term" value="F:ABC-type transporter activity"/>
    <property type="evidence" value="ECO:0007669"/>
    <property type="project" value="InterPro"/>
</dbReference>
<organism evidence="2 3">
    <name type="scientific">Ferroacidibacillus organovorans</name>
    <dbReference type="NCBI Taxonomy" id="1765683"/>
    <lineage>
        <taxon>Bacteria</taxon>
        <taxon>Bacillati</taxon>
        <taxon>Bacillota</taxon>
        <taxon>Bacilli</taxon>
        <taxon>Bacillales</taxon>
        <taxon>Alicyclobacillaceae</taxon>
        <taxon>Ferroacidibacillus</taxon>
    </lineage>
</organism>
<dbReference type="OrthoDB" id="8613028at2"/>
<evidence type="ECO:0000256" key="1">
    <source>
        <dbReference type="SAM" id="Phobius"/>
    </source>
</evidence>
<feature type="transmembrane region" description="Helical" evidence="1">
    <location>
        <begin position="31"/>
        <end position="53"/>
    </location>
</feature>
<feature type="transmembrane region" description="Helical" evidence="1">
    <location>
        <begin position="233"/>
        <end position="253"/>
    </location>
</feature>
<dbReference type="PANTHER" id="PTHR37305:SF1">
    <property type="entry name" value="MEMBRANE PROTEIN"/>
    <property type="match status" value="1"/>
</dbReference>
<dbReference type="PANTHER" id="PTHR37305">
    <property type="entry name" value="INTEGRAL MEMBRANE PROTEIN-RELATED"/>
    <property type="match status" value="1"/>
</dbReference>
<name>A0A101XR02_9BACL</name>
<keyword evidence="1" id="KW-1133">Transmembrane helix</keyword>
<feature type="transmembrane region" description="Helical" evidence="1">
    <location>
        <begin position="353"/>
        <end position="371"/>
    </location>
</feature>
<dbReference type="Pfam" id="PF12679">
    <property type="entry name" value="ABC2_membrane_2"/>
    <property type="match status" value="1"/>
</dbReference>
<evidence type="ECO:0008006" key="4">
    <source>
        <dbReference type="Google" id="ProtNLM"/>
    </source>
</evidence>